<dbReference type="EMBL" id="OU015567">
    <property type="protein sequence ID" value="CAG5110090.1"/>
    <property type="molecule type" value="Genomic_DNA"/>
</dbReference>
<name>A0ABN7T1G8_OIKDI</name>
<accession>A0ABN7T1G8</accession>
<keyword evidence="2" id="KW-1185">Reference proteome</keyword>
<organism evidence="1 2">
    <name type="scientific">Oikopleura dioica</name>
    <name type="common">Tunicate</name>
    <dbReference type="NCBI Taxonomy" id="34765"/>
    <lineage>
        <taxon>Eukaryota</taxon>
        <taxon>Metazoa</taxon>
        <taxon>Chordata</taxon>
        <taxon>Tunicata</taxon>
        <taxon>Appendicularia</taxon>
        <taxon>Copelata</taxon>
        <taxon>Oikopleuridae</taxon>
        <taxon>Oikopleura</taxon>
    </lineage>
</organism>
<dbReference type="Proteomes" id="UP001158576">
    <property type="component" value="Chromosome 2"/>
</dbReference>
<evidence type="ECO:0000313" key="1">
    <source>
        <dbReference type="EMBL" id="CAG5110090.1"/>
    </source>
</evidence>
<proteinExistence type="predicted"/>
<evidence type="ECO:0000313" key="2">
    <source>
        <dbReference type="Proteomes" id="UP001158576"/>
    </source>
</evidence>
<sequence>MRFICIQGFALVAAVRSPLRLNEEPSISDIISNYLLTSSSKSQNSDGYILIRTSRNNHEGCRLEKDRYTENQIVEDLLCGNAVAKMWLERKVCPGKRDCFKCDSSSIRIPLAENGLDLNTCISPVINKFDRMASKYLCHDNTQAHSWGLCSGPQQLMNSPRCPNFLLSDLFDHRAKHLVLYECCKTEVHELERPIRCYPSQYRTINMNL</sequence>
<reference evidence="1 2" key="1">
    <citation type="submission" date="2021-04" db="EMBL/GenBank/DDBJ databases">
        <authorList>
            <person name="Bliznina A."/>
        </authorList>
    </citation>
    <scope>NUCLEOTIDE SEQUENCE [LARGE SCALE GENOMIC DNA]</scope>
</reference>
<protein>
    <submittedName>
        <fullName evidence="1">Oidioi.mRNA.OKI2018_I69.chr2.g4530.t1.cds</fullName>
    </submittedName>
</protein>
<gene>
    <name evidence="1" type="ORF">OKIOD_LOCUS13295</name>
</gene>